<organism evidence="1 2">
    <name type="scientific">Enterococcus cecorum</name>
    <dbReference type="NCBI Taxonomy" id="44008"/>
    <lineage>
        <taxon>Bacteria</taxon>
        <taxon>Bacillati</taxon>
        <taxon>Bacillota</taxon>
        <taxon>Bacilli</taxon>
        <taxon>Lactobacillales</taxon>
        <taxon>Enterococcaceae</taxon>
        <taxon>Enterococcus</taxon>
    </lineage>
</organism>
<evidence type="ECO:0000313" key="2">
    <source>
        <dbReference type="Proteomes" id="UP000196074"/>
    </source>
</evidence>
<dbReference type="GO" id="GO:0032259">
    <property type="term" value="P:methylation"/>
    <property type="evidence" value="ECO:0007669"/>
    <property type="project" value="UniProtKB-KW"/>
</dbReference>
<sequence>MRFNPTSPFIQQLMQAIIQTEQGNLAQAEAILDRMYRQTDDDYEKFLLAYQFAKVTTDIFERVKWLSVSLESSQKVDDEEVKSAYVTLFRDLSEAYKVLGNHDYEKKYLELAEAEPTTPTDQGPFYHGTKADLKVDDLLVPGGLSNYQDNLVMNHIYFTANLNGAGLAATLAKGTGKERVYKIVPTGEFENDPNVTDKKFPGNLTRSYRSAQPLKIVAEIEDWQALSQQQKQEWQAKGQKNEGEIIN</sequence>
<dbReference type="GO" id="GO:0008168">
    <property type="term" value="F:methyltransferase activity"/>
    <property type="evidence" value="ECO:0007669"/>
    <property type="project" value="UniProtKB-KW"/>
</dbReference>
<proteinExistence type="predicted"/>
<reference evidence="2" key="1">
    <citation type="submission" date="2017-04" db="EMBL/GenBank/DDBJ databases">
        <title>Function of individual gut microbiota members based on whole genome sequencing of pure cultures obtained from chicken caecum.</title>
        <authorList>
            <person name="Medvecky M."/>
            <person name="Cejkova D."/>
            <person name="Polansky O."/>
            <person name="Karasova D."/>
            <person name="Kubasova T."/>
            <person name="Cizek A."/>
            <person name="Rychlik I."/>
        </authorList>
    </citation>
    <scope>NUCLEOTIDE SEQUENCE [LARGE SCALE GENOMIC DNA]</scope>
    <source>
        <strain evidence="2">An144</strain>
    </source>
</reference>
<protein>
    <submittedName>
        <fullName evidence="1">rRNA adenine methyltransferase</fullName>
    </submittedName>
</protein>
<dbReference type="InterPro" id="IPR021975">
    <property type="entry name" value="Rifampin_Arr"/>
</dbReference>
<dbReference type="AlphaFoldDB" id="A0A1Y4QUH9"/>
<comment type="caution">
    <text evidence="1">The sequence shown here is derived from an EMBL/GenBank/DDBJ whole genome shotgun (WGS) entry which is preliminary data.</text>
</comment>
<keyword evidence="1" id="KW-0808">Transferase</keyword>
<dbReference type="Gene3D" id="3.20.170.40">
    <property type="entry name" value="Rifampin ADP-ribosyltransferase domain"/>
    <property type="match status" value="1"/>
</dbReference>
<name>A0A1Y4QUH9_9ENTE</name>
<dbReference type="Pfam" id="PF12120">
    <property type="entry name" value="Arr-ms"/>
    <property type="match status" value="1"/>
</dbReference>
<evidence type="ECO:0000313" key="1">
    <source>
        <dbReference type="EMBL" id="OUQ08968.1"/>
    </source>
</evidence>
<dbReference type="EMBL" id="NFLC01000026">
    <property type="protein sequence ID" value="OUQ08968.1"/>
    <property type="molecule type" value="Genomic_DNA"/>
</dbReference>
<keyword evidence="1" id="KW-0489">Methyltransferase</keyword>
<dbReference type="NCBIfam" id="NF033144">
    <property type="entry name" value="rifampin_ARR"/>
    <property type="match status" value="1"/>
</dbReference>
<gene>
    <name evidence="1" type="ORF">B5E88_10525</name>
</gene>
<dbReference type="InterPro" id="IPR038611">
    <property type="entry name" value="Arr_sf"/>
</dbReference>
<accession>A0A1Y4QUH9</accession>
<dbReference type="Proteomes" id="UP000196074">
    <property type="component" value="Unassembled WGS sequence"/>
</dbReference>